<dbReference type="Proteomes" id="UP000002640">
    <property type="component" value="Unassembled WGS sequence"/>
</dbReference>
<dbReference type="KEGG" id="psoj:PHYSODRAFT_406446"/>
<evidence type="ECO:0000313" key="1">
    <source>
        <dbReference type="EMBL" id="EGZ12722.1"/>
    </source>
</evidence>
<proteinExistence type="predicted"/>
<feature type="non-terminal residue" evidence="1">
    <location>
        <position position="106"/>
    </location>
</feature>
<name>G4ZYB0_PHYSP</name>
<dbReference type="AlphaFoldDB" id="G4ZYB0"/>
<keyword evidence="2" id="KW-1185">Reference proteome</keyword>
<accession>G4ZYB0</accession>
<reference evidence="1 2" key="1">
    <citation type="journal article" date="2006" name="Science">
        <title>Phytophthora genome sequences uncover evolutionary origins and mechanisms of pathogenesis.</title>
        <authorList>
            <person name="Tyler B.M."/>
            <person name="Tripathy S."/>
            <person name="Zhang X."/>
            <person name="Dehal P."/>
            <person name="Jiang R.H."/>
            <person name="Aerts A."/>
            <person name="Arredondo F.D."/>
            <person name="Baxter L."/>
            <person name="Bensasson D."/>
            <person name="Beynon J.L."/>
            <person name="Chapman J."/>
            <person name="Damasceno C.M."/>
            <person name="Dorrance A.E."/>
            <person name="Dou D."/>
            <person name="Dickerman A.W."/>
            <person name="Dubchak I.L."/>
            <person name="Garbelotto M."/>
            <person name="Gijzen M."/>
            <person name="Gordon S.G."/>
            <person name="Govers F."/>
            <person name="Grunwald N.J."/>
            <person name="Huang W."/>
            <person name="Ivors K.L."/>
            <person name="Jones R.W."/>
            <person name="Kamoun S."/>
            <person name="Krampis K."/>
            <person name="Lamour K.H."/>
            <person name="Lee M.K."/>
            <person name="McDonald W.H."/>
            <person name="Medina M."/>
            <person name="Meijer H.J."/>
            <person name="Nordberg E.K."/>
            <person name="Maclean D.J."/>
            <person name="Ospina-Giraldo M.D."/>
            <person name="Morris P.F."/>
            <person name="Phuntumart V."/>
            <person name="Putnam N.H."/>
            <person name="Rash S."/>
            <person name="Rose J.K."/>
            <person name="Sakihama Y."/>
            <person name="Salamov A.A."/>
            <person name="Savidor A."/>
            <person name="Scheuring C.F."/>
            <person name="Smith B.M."/>
            <person name="Sobral B.W."/>
            <person name="Terry A."/>
            <person name="Torto-Alalibo T.A."/>
            <person name="Win J."/>
            <person name="Xu Z."/>
            <person name="Zhang H."/>
            <person name="Grigoriev I.V."/>
            <person name="Rokhsar D.S."/>
            <person name="Boore J.L."/>
        </authorList>
    </citation>
    <scope>NUCLEOTIDE SEQUENCE [LARGE SCALE GENOMIC DNA]</scope>
    <source>
        <strain evidence="1 2">P6497</strain>
    </source>
</reference>
<protein>
    <submittedName>
        <fullName evidence="1">Uncharacterized protein</fullName>
    </submittedName>
</protein>
<dbReference type="RefSeq" id="XP_009533055.1">
    <property type="nucleotide sequence ID" value="XM_009534760.1"/>
</dbReference>
<dbReference type="GeneID" id="20651467"/>
<sequence length="106" mass="11990">ILSEWVGTDLRPTSIIGDRGFAKAIRFASSATTVLEIPSRQTVALRVHENASERRLSLRVMLVSDNECDFYSASSDIWTSIKCESFISLTVHYLDSLFNMKSWTLE</sequence>
<dbReference type="EMBL" id="JH159157">
    <property type="protein sequence ID" value="EGZ12722.1"/>
    <property type="molecule type" value="Genomic_DNA"/>
</dbReference>
<gene>
    <name evidence="1" type="ORF">PHYSODRAFT_406446</name>
</gene>
<evidence type="ECO:0000313" key="2">
    <source>
        <dbReference type="Proteomes" id="UP000002640"/>
    </source>
</evidence>
<feature type="non-terminal residue" evidence="1">
    <location>
        <position position="1"/>
    </location>
</feature>
<dbReference type="InParanoid" id="G4ZYB0"/>
<organism evidence="1 2">
    <name type="scientific">Phytophthora sojae (strain P6497)</name>
    <name type="common">Soybean stem and root rot agent</name>
    <name type="synonym">Phytophthora megasperma f. sp. glycines</name>
    <dbReference type="NCBI Taxonomy" id="1094619"/>
    <lineage>
        <taxon>Eukaryota</taxon>
        <taxon>Sar</taxon>
        <taxon>Stramenopiles</taxon>
        <taxon>Oomycota</taxon>
        <taxon>Peronosporomycetes</taxon>
        <taxon>Peronosporales</taxon>
        <taxon>Peronosporaceae</taxon>
        <taxon>Phytophthora</taxon>
    </lineage>
</organism>